<feature type="compositionally biased region" description="Acidic residues" evidence="7">
    <location>
        <begin position="40"/>
        <end position="56"/>
    </location>
</feature>
<evidence type="ECO:0000256" key="6">
    <source>
        <dbReference type="ARBA" id="ARBA00023054"/>
    </source>
</evidence>
<dbReference type="Pfam" id="PF13945">
    <property type="entry name" value="NST1"/>
    <property type="match status" value="1"/>
</dbReference>
<evidence type="ECO:0000256" key="3">
    <source>
        <dbReference type="ARBA" id="ARBA00015112"/>
    </source>
</evidence>
<evidence type="ECO:0000256" key="1">
    <source>
        <dbReference type="ARBA" id="ARBA00004496"/>
    </source>
</evidence>
<dbReference type="AlphaFoldDB" id="A0A8H4AMS6"/>
<dbReference type="EMBL" id="WTPW01000414">
    <property type="protein sequence ID" value="KAF0513788.1"/>
    <property type="molecule type" value="Genomic_DNA"/>
</dbReference>
<evidence type="ECO:0000313" key="8">
    <source>
        <dbReference type="EMBL" id="KAF0513788.1"/>
    </source>
</evidence>
<gene>
    <name evidence="8" type="ORF">F8M41_017742</name>
</gene>
<evidence type="ECO:0000256" key="2">
    <source>
        <dbReference type="ARBA" id="ARBA00007112"/>
    </source>
</evidence>
<feature type="compositionally biased region" description="Basic residues" evidence="7">
    <location>
        <begin position="104"/>
        <end position="114"/>
    </location>
</feature>
<comment type="subcellular location">
    <subcellularLocation>
        <location evidence="1">Cytoplasm</location>
    </subcellularLocation>
</comment>
<dbReference type="InterPro" id="IPR025279">
    <property type="entry name" value="NST1"/>
</dbReference>
<sequence>MNIVKEPSGTPLSPTSPPSKDPGELTPSHSTQNKVVDVDIKDEEFFSDDEGYDSETPEIPFPCRDSITNFDGDNHNVPSTPAKKKKKKKNKSALSISQMADIHHPHHNHNHKSRKDGEEERRSLVKEDVIKKMKEQQKHSCSCSVCGRKRTAIEEELETLYDAYYEELELYANQQQQFGSSTIEYRNDSVAEYDEDDVSLNIIIFIRFQISLSLLMLMPYL</sequence>
<reference evidence="8 9" key="1">
    <citation type="journal article" date="2019" name="Environ. Microbiol.">
        <title>At the nexus of three kingdoms: the genome of the mycorrhizal fungus Gigaspora margarita provides insights into plant, endobacterial and fungal interactions.</title>
        <authorList>
            <person name="Venice F."/>
            <person name="Ghignone S."/>
            <person name="Salvioli di Fossalunga A."/>
            <person name="Amselem J."/>
            <person name="Novero M."/>
            <person name="Xianan X."/>
            <person name="Sedzielewska Toro K."/>
            <person name="Morin E."/>
            <person name="Lipzen A."/>
            <person name="Grigoriev I.V."/>
            <person name="Henrissat B."/>
            <person name="Martin F.M."/>
            <person name="Bonfante P."/>
        </authorList>
    </citation>
    <scope>NUCLEOTIDE SEQUENCE [LARGE SCALE GENOMIC DNA]</scope>
    <source>
        <strain evidence="8 9">BEG34</strain>
    </source>
</reference>
<evidence type="ECO:0000256" key="7">
    <source>
        <dbReference type="SAM" id="MobiDB-lite"/>
    </source>
</evidence>
<proteinExistence type="inferred from homology"/>
<evidence type="ECO:0000256" key="4">
    <source>
        <dbReference type="ARBA" id="ARBA00020733"/>
    </source>
</evidence>
<comment type="caution">
    <text evidence="8">The sequence shown here is derived from an EMBL/GenBank/DDBJ whole genome shotgun (WGS) entry which is preliminary data.</text>
</comment>
<feature type="compositionally biased region" description="Polar residues" evidence="7">
    <location>
        <begin position="66"/>
        <end position="79"/>
    </location>
</feature>
<keyword evidence="5" id="KW-0963">Cytoplasm</keyword>
<protein>
    <recommendedName>
        <fullName evidence="4">Stress response protein NST1</fullName>
    </recommendedName>
    <alternativeName>
        <fullName evidence="3">Stress response protein nst1</fullName>
    </alternativeName>
</protein>
<dbReference type="OrthoDB" id="21629at2759"/>
<feature type="compositionally biased region" description="Basic residues" evidence="7">
    <location>
        <begin position="82"/>
        <end position="91"/>
    </location>
</feature>
<evidence type="ECO:0000313" key="9">
    <source>
        <dbReference type="Proteomes" id="UP000439903"/>
    </source>
</evidence>
<evidence type="ECO:0000256" key="5">
    <source>
        <dbReference type="ARBA" id="ARBA00022490"/>
    </source>
</evidence>
<dbReference type="GO" id="GO:0005737">
    <property type="term" value="C:cytoplasm"/>
    <property type="evidence" value="ECO:0007669"/>
    <property type="project" value="UniProtKB-SubCell"/>
</dbReference>
<keyword evidence="6" id="KW-0175">Coiled coil</keyword>
<dbReference type="Proteomes" id="UP000439903">
    <property type="component" value="Unassembled WGS sequence"/>
</dbReference>
<keyword evidence="9" id="KW-1185">Reference proteome</keyword>
<comment type="similarity">
    <text evidence="2">Belongs to the NST1 family.</text>
</comment>
<organism evidence="8 9">
    <name type="scientific">Gigaspora margarita</name>
    <dbReference type="NCBI Taxonomy" id="4874"/>
    <lineage>
        <taxon>Eukaryota</taxon>
        <taxon>Fungi</taxon>
        <taxon>Fungi incertae sedis</taxon>
        <taxon>Mucoromycota</taxon>
        <taxon>Glomeromycotina</taxon>
        <taxon>Glomeromycetes</taxon>
        <taxon>Diversisporales</taxon>
        <taxon>Gigasporaceae</taxon>
        <taxon>Gigaspora</taxon>
    </lineage>
</organism>
<feature type="region of interest" description="Disordered" evidence="7">
    <location>
        <begin position="1"/>
        <end position="123"/>
    </location>
</feature>
<accession>A0A8H4AMS6</accession>
<name>A0A8H4AMS6_GIGMA</name>